<evidence type="ECO:0000313" key="4">
    <source>
        <dbReference type="Proteomes" id="UP000248326"/>
    </source>
</evidence>
<dbReference type="Proteomes" id="UP000248326">
    <property type="component" value="Unassembled WGS sequence"/>
</dbReference>
<reference evidence="3 4" key="1">
    <citation type="submission" date="2018-06" db="EMBL/GenBank/DDBJ databases">
        <title>Genomic Encyclopedia of Type Strains, Phase IV (KMG-IV): sequencing the most valuable type-strain genomes for metagenomic binning, comparative biology and taxonomic classification.</title>
        <authorList>
            <person name="Goeker M."/>
        </authorList>
    </citation>
    <scope>NUCLEOTIDE SEQUENCE [LARGE SCALE GENOMIC DNA]</scope>
    <source>
        <strain evidence="3 4">DSM 18048</strain>
    </source>
</reference>
<gene>
    <name evidence="3" type="ORF">DES52_11647</name>
</gene>
<proteinExistence type="predicted"/>
<feature type="region of interest" description="Disordered" evidence="2">
    <location>
        <begin position="272"/>
        <end position="296"/>
    </location>
</feature>
<keyword evidence="1" id="KW-0175">Coiled coil</keyword>
<accession>A0A318S721</accession>
<evidence type="ECO:0000313" key="3">
    <source>
        <dbReference type="EMBL" id="PYE50980.1"/>
    </source>
</evidence>
<dbReference type="EMBL" id="QJSX01000016">
    <property type="protein sequence ID" value="PYE50980.1"/>
    <property type="molecule type" value="Genomic_DNA"/>
</dbReference>
<organism evidence="3 4">
    <name type="scientific">Deinococcus yavapaiensis KR-236</name>
    <dbReference type="NCBI Taxonomy" id="694435"/>
    <lineage>
        <taxon>Bacteria</taxon>
        <taxon>Thermotogati</taxon>
        <taxon>Deinococcota</taxon>
        <taxon>Deinococci</taxon>
        <taxon>Deinococcales</taxon>
        <taxon>Deinococcaceae</taxon>
        <taxon>Deinococcus</taxon>
    </lineage>
</organism>
<dbReference type="RefSeq" id="WP_110888167.1">
    <property type="nucleotide sequence ID" value="NZ_QJSX01000016.1"/>
</dbReference>
<name>A0A318S721_9DEIO</name>
<keyword evidence="4" id="KW-1185">Reference proteome</keyword>
<sequence length="296" mass="32715">MSNPPDDVRAATEHAVFAAAREHVGNAGFAQRDVLERLINAGREQILFTSSLHQVLATTLQQLHALPLMDLHHAAEPHVTTLENIVQSSWTQLETADRLRDSIQQALAEVRGTPVEEISVQVLSPLSQMVQRQAADLQALISLALDQASNVDQITTLQRISTQAHAHLQQAKQEGAERALLHLDQIGQDALNRIRALEVSGTTHAEQQEQLEHEALVAHAHLAELEERAVRDAQEVARLEAAADVLRARTTGFEAAAAKTQERIARLRAQIEQRHHREREVEQQAQSDDGAETPNV</sequence>
<comment type="caution">
    <text evidence="3">The sequence shown here is derived from an EMBL/GenBank/DDBJ whole genome shotgun (WGS) entry which is preliminary data.</text>
</comment>
<dbReference type="OrthoDB" id="67692at2"/>
<feature type="compositionally biased region" description="Basic and acidic residues" evidence="2">
    <location>
        <begin position="272"/>
        <end position="282"/>
    </location>
</feature>
<dbReference type="AlphaFoldDB" id="A0A318S721"/>
<evidence type="ECO:0000256" key="2">
    <source>
        <dbReference type="SAM" id="MobiDB-lite"/>
    </source>
</evidence>
<evidence type="ECO:0000256" key="1">
    <source>
        <dbReference type="SAM" id="Coils"/>
    </source>
</evidence>
<protein>
    <submittedName>
        <fullName evidence="3">Uncharacterized protein</fullName>
    </submittedName>
</protein>
<feature type="coiled-coil region" evidence="1">
    <location>
        <begin position="208"/>
        <end position="242"/>
    </location>
</feature>